<feature type="region of interest" description="Disordered" evidence="1">
    <location>
        <begin position="214"/>
        <end position="306"/>
    </location>
</feature>
<dbReference type="InterPro" id="IPR021569">
    <property type="entry name" value="TUG-UBL1"/>
</dbReference>
<feature type="domain" description="UBX" evidence="2">
    <location>
        <begin position="359"/>
        <end position="441"/>
    </location>
</feature>
<keyword evidence="4" id="KW-1185">Reference proteome</keyword>
<evidence type="ECO:0000256" key="1">
    <source>
        <dbReference type="SAM" id="MobiDB-lite"/>
    </source>
</evidence>
<dbReference type="CDD" id="cd16105">
    <property type="entry name" value="Ubl_ASPSCR1_like"/>
    <property type="match status" value="1"/>
</dbReference>
<feature type="region of interest" description="Disordered" evidence="1">
    <location>
        <begin position="476"/>
        <end position="519"/>
    </location>
</feature>
<name>V5G6B0_BYSSN</name>
<dbReference type="PROSITE" id="PS50033">
    <property type="entry name" value="UBX"/>
    <property type="match status" value="1"/>
</dbReference>
<sequence length="519" mass="55092">MSSHVVVIDSTARRATVKTTPNKHLADVLQEACAKLNLDANQHGLKHKSKQLDLSLSFRLSGLSSGAKLELVQASRSPSVVTVGLQLPESEAQGVPNGRVLDKFPSNTTLWLVLRKFEAGVAGDGKTRNLTGRGAPATDSGSAGAGRLYYQTPVLNIMGRELSSFTDLQKSLAQLGYNSGNVLLRLSFRTTSEPLEEAMRKIGEYFQSFEDKSGEVAEAVAPPQEGRTIDDTNPSVTARVSPTPDPAAEAVGGTPAEPASQPAASQPAASEAPSSEPSQLPTVSSRPVTVYRPPSNSTPQSAQTTYDENDYIPSVEHAKSHQDRLNASSRPIRLPTDAEIAAKAAAEQQKLASIKEIDVKVRFPDQSQVVAKFGQEDTGKTLYDFVRSCLDGPFTAEKFHLSSPGAPAPVSGKKSHSTIPETDTSFLIRDLGMKGRVLVNFSWDPNASAAARGSGGKLLKPELRSQAQDIKVEEIKPIEVPEQAGRSLGGASAAASSETKRKGGGTGGVPKWLKLPGKK</sequence>
<dbReference type="HOGENOM" id="CLU_534160_0_0_1"/>
<dbReference type="GO" id="GO:0006886">
    <property type="term" value="P:intracellular protein transport"/>
    <property type="evidence" value="ECO:0007669"/>
    <property type="project" value="TreeGrafter"/>
</dbReference>
<dbReference type="SUPFAM" id="SSF54236">
    <property type="entry name" value="Ubiquitin-like"/>
    <property type="match status" value="2"/>
</dbReference>
<feature type="compositionally biased region" description="Low complexity" evidence="1">
    <location>
        <begin position="484"/>
        <end position="497"/>
    </location>
</feature>
<proteinExistence type="predicted"/>
<feature type="compositionally biased region" description="Polar residues" evidence="1">
    <location>
        <begin position="231"/>
        <end position="240"/>
    </location>
</feature>
<dbReference type="PANTHER" id="PTHR46467:SF1">
    <property type="entry name" value="TETHER CONTAINING UBX DOMAIN FOR GLUT4"/>
    <property type="match status" value="1"/>
</dbReference>
<dbReference type="InParanoid" id="V5G6B0"/>
<organism evidence="3 4">
    <name type="scientific">Byssochlamys spectabilis (strain No. 5 / NBRC 109023)</name>
    <name type="common">Paecilomyces variotii</name>
    <dbReference type="NCBI Taxonomy" id="1356009"/>
    <lineage>
        <taxon>Eukaryota</taxon>
        <taxon>Fungi</taxon>
        <taxon>Dikarya</taxon>
        <taxon>Ascomycota</taxon>
        <taxon>Pezizomycotina</taxon>
        <taxon>Eurotiomycetes</taxon>
        <taxon>Eurotiomycetidae</taxon>
        <taxon>Eurotiales</taxon>
        <taxon>Thermoascaceae</taxon>
        <taxon>Paecilomyces</taxon>
    </lineage>
</organism>
<dbReference type="GO" id="GO:0012506">
    <property type="term" value="C:vesicle membrane"/>
    <property type="evidence" value="ECO:0007669"/>
    <property type="project" value="TreeGrafter"/>
</dbReference>
<comment type="caution">
    <text evidence="3">The sequence shown here is derived from an EMBL/GenBank/DDBJ whole genome shotgun (WGS) entry which is preliminary data.</text>
</comment>
<feature type="compositionally biased region" description="Polar residues" evidence="1">
    <location>
        <begin position="294"/>
        <end position="306"/>
    </location>
</feature>
<dbReference type="InterPro" id="IPR059238">
    <property type="entry name" value="UBX1_UBXN9"/>
</dbReference>
<protein>
    <submittedName>
        <fullName evidence="3">UBX domain protein, putative</fullName>
    </submittedName>
</protein>
<gene>
    <name evidence="3" type="ORF">PVAR5_5041</name>
</gene>
<dbReference type="AlphaFoldDB" id="V5G6B0"/>
<dbReference type="Proteomes" id="UP000018001">
    <property type="component" value="Unassembled WGS sequence"/>
</dbReference>
<dbReference type="Gene3D" id="3.10.20.90">
    <property type="entry name" value="Phosphatidylinositol 3-kinase Catalytic Subunit, Chain A, domain 1"/>
    <property type="match status" value="1"/>
</dbReference>
<dbReference type="Pfam" id="PF00789">
    <property type="entry name" value="UBX"/>
    <property type="match status" value="1"/>
</dbReference>
<dbReference type="PANTHER" id="PTHR46467">
    <property type="entry name" value="TETHER CONTAINING UBX DOMAIN FOR GLUT4"/>
    <property type="match status" value="1"/>
</dbReference>
<evidence type="ECO:0000259" key="2">
    <source>
        <dbReference type="PROSITE" id="PS50033"/>
    </source>
</evidence>
<reference evidence="4" key="1">
    <citation type="journal article" date="2014" name="Genome Announc.">
        <title>Draft genome sequence of the formaldehyde-resistant fungus Byssochlamys spectabilis No. 5 (anamorph Paecilomyces variotii No. 5) (NBRC109023).</title>
        <authorList>
            <person name="Oka T."/>
            <person name="Ekino K."/>
            <person name="Fukuda K."/>
            <person name="Nomura Y."/>
        </authorList>
    </citation>
    <scope>NUCLEOTIDE SEQUENCE [LARGE SCALE GENOMIC DNA]</scope>
    <source>
        <strain evidence="4">No. 5 / NBRC 109023</strain>
    </source>
</reference>
<dbReference type="OrthoDB" id="440781at2759"/>
<accession>V5G6B0</accession>
<dbReference type="InterPro" id="IPR001012">
    <property type="entry name" value="UBX_dom"/>
</dbReference>
<dbReference type="GO" id="GO:0005634">
    <property type="term" value="C:nucleus"/>
    <property type="evidence" value="ECO:0007669"/>
    <property type="project" value="TreeGrafter"/>
</dbReference>
<dbReference type="GO" id="GO:0005737">
    <property type="term" value="C:cytoplasm"/>
    <property type="evidence" value="ECO:0007669"/>
    <property type="project" value="TreeGrafter"/>
</dbReference>
<evidence type="ECO:0000313" key="4">
    <source>
        <dbReference type="Proteomes" id="UP000018001"/>
    </source>
</evidence>
<dbReference type="InterPro" id="IPR029071">
    <property type="entry name" value="Ubiquitin-like_domsf"/>
</dbReference>
<dbReference type="FunCoup" id="V5G6B0">
    <property type="interactions" value="42"/>
</dbReference>
<evidence type="ECO:0000313" key="3">
    <source>
        <dbReference type="EMBL" id="GAD96387.1"/>
    </source>
</evidence>
<dbReference type="eggNOG" id="KOG2699">
    <property type="taxonomic scope" value="Eukaryota"/>
</dbReference>
<dbReference type="Pfam" id="PF11470">
    <property type="entry name" value="TUG-UBL1"/>
    <property type="match status" value="1"/>
</dbReference>
<dbReference type="EMBL" id="BAUL01000163">
    <property type="protein sequence ID" value="GAD96387.1"/>
    <property type="molecule type" value="Genomic_DNA"/>
</dbReference>
<dbReference type="CDD" id="cd17075">
    <property type="entry name" value="UBX1_UBXN9"/>
    <property type="match status" value="1"/>
</dbReference>
<feature type="compositionally biased region" description="Low complexity" evidence="1">
    <location>
        <begin position="255"/>
        <end position="279"/>
    </location>
</feature>